<dbReference type="SUPFAM" id="SSF64076">
    <property type="entry name" value="MTH938-like"/>
    <property type="match status" value="1"/>
</dbReference>
<reference evidence="3 4" key="1">
    <citation type="submission" date="2018-10" db="EMBL/GenBank/DDBJ databases">
        <title>Co-occurring genomic capacity for anaerobic methane metabolism and dissimilatory sulfite reduction discovered in the Korarchaeota.</title>
        <authorList>
            <person name="Mckay L.J."/>
            <person name="Dlakic M."/>
            <person name="Fields M.W."/>
            <person name="Delmont T.O."/>
            <person name="Eren A.M."/>
            <person name="Jay Z.J."/>
            <person name="Klingelsmith K.B."/>
            <person name="Rusch D.B."/>
            <person name="Inskeep W.P."/>
        </authorList>
    </citation>
    <scope>NUCLEOTIDE SEQUENCE [LARGE SCALE GENOMIC DNA]</scope>
    <source>
        <strain evidence="3 4">WS</strain>
    </source>
</reference>
<dbReference type="PANTHER" id="PTHR15811:SF5">
    <property type="entry name" value="MTH938 DOMAIN-CONTAINING PROTEIN"/>
    <property type="match status" value="1"/>
</dbReference>
<evidence type="ECO:0000256" key="1">
    <source>
        <dbReference type="ARBA" id="ARBA00004496"/>
    </source>
</evidence>
<dbReference type="AlphaFoldDB" id="A0A429G4M8"/>
<name>A0A429G4M8_9CREN</name>
<keyword evidence="2" id="KW-0963">Cytoplasm</keyword>
<dbReference type="FunFam" id="3.40.1230.10:FF:000001">
    <property type="entry name" value="Adipogenesis-associated, Mth938 domain-containing"/>
    <property type="match status" value="1"/>
</dbReference>
<dbReference type="InterPro" id="IPR007523">
    <property type="entry name" value="NDUFAF3/AAMDC"/>
</dbReference>
<dbReference type="RefSeq" id="WP_125741804.1">
    <property type="nucleotide sequence ID" value="NZ_RCOR01000025.1"/>
</dbReference>
<evidence type="ECO:0000256" key="2">
    <source>
        <dbReference type="ARBA" id="ARBA00022490"/>
    </source>
</evidence>
<evidence type="ECO:0000313" key="4">
    <source>
        <dbReference type="Proteomes" id="UP000278149"/>
    </source>
</evidence>
<dbReference type="EMBL" id="RCOR01000025">
    <property type="protein sequence ID" value="RSN68738.1"/>
    <property type="molecule type" value="Genomic_DNA"/>
</dbReference>
<proteinExistence type="predicted"/>
<dbReference type="Pfam" id="PF04430">
    <property type="entry name" value="DUF498"/>
    <property type="match status" value="1"/>
</dbReference>
<organism evidence="3 4">
    <name type="scientific">Candidatus Korarchaeum cryptofilum</name>
    <dbReference type="NCBI Taxonomy" id="498846"/>
    <lineage>
        <taxon>Archaea</taxon>
        <taxon>Thermoproteota</taxon>
        <taxon>Candidatus Korarchaeia</taxon>
        <taxon>Candidatus Korarchaeales</taxon>
        <taxon>Candidatus Korarchaeaceae</taxon>
        <taxon>Candidatus Korarchaeum</taxon>
    </lineage>
</organism>
<accession>A0A429G4M8</accession>
<evidence type="ECO:0000313" key="3">
    <source>
        <dbReference type="EMBL" id="RSN68738.1"/>
    </source>
</evidence>
<sequence>MRVDGTGFGYIIVDGVRYDYDVVITDRVMKRKKELSAVESGHTPLTGEEVLHYFSERPPEVLVVGTGQSGLMPLSGVEEACKKLNIELIVERTPDAVRTFNKLRKSGRKVNAIFHVTC</sequence>
<dbReference type="GO" id="GO:0005737">
    <property type="term" value="C:cytoplasm"/>
    <property type="evidence" value="ECO:0007669"/>
    <property type="project" value="UniProtKB-SubCell"/>
</dbReference>
<dbReference type="InterPro" id="IPR036748">
    <property type="entry name" value="MTH938-like_sf"/>
</dbReference>
<dbReference type="Proteomes" id="UP000278149">
    <property type="component" value="Unassembled WGS sequence"/>
</dbReference>
<protein>
    <submittedName>
        <fullName evidence="3">Uncharacterized protein</fullName>
    </submittedName>
</protein>
<gene>
    <name evidence="3" type="ORF">D9Q81_05315</name>
</gene>
<dbReference type="Gene3D" id="3.40.1230.10">
    <property type="entry name" value="MTH938-like"/>
    <property type="match status" value="1"/>
</dbReference>
<comment type="subcellular location">
    <subcellularLocation>
        <location evidence="1">Cytoplasm</location>
    </subcellularLocation>
</comment>
<comment type="caution">
    <text evidence="3">The sequence shown here is derived from an EMBL/GenBank/DDBJ whole genome shotgun (WGS) entry which is preliminary data.</text>
</comment>
<dbReference type="PANTHER" id="PTHR15811">
    <property type="entry name" value="MTH938 DOMAIN-CONTAINING PROTEIN"/>
    <property type="match status" value="1"/>
</dbReference>